<sequence>LVTPSERPVSDQPDDLSLKDRSATLLSNPEDDVPAKRCRTDADSLSDSSNRAEDPSAVWRTSAKSQSSSGVAKTQDEEFDEYFSDMLL</sequence>
<evidence type="ECO:0000256" key="1">
    <source>
        <dbReference type="SAM" id="MobiDB-lite"/>
    </source>
</evidence>
<protein>
    <submittedName>
        <fullName evidence="2">FGFR1 oncogene partner</fullName>
    </submittedName>
</protein>
<dbReference type="WBParaSite" id="ECPE_0001211401-mRNA-1">
    <property type="protein sequence ID" value="ECPE_0001211401-mRNA-1"/>
    <property type="gene ID" value="ECPE_0001211401"/>
</dbReference>
<proteinExistence type="predicted"/>
<dbReference type="AlphaFoldDB" id="A0A183AYP4"/>
<evidence type="ECO:0000313" key="2">
    <source>
        <dbReference type="WBParaSite" id="ECPE_0001211401-mRNA-1"/>
    </source>
</evidence>
<feature type="region of interest" description="Disordered" evidence="1">
    <location>
        <begin position="1"/>
        <end position="76"/>
    </location>
</feature>
<name>A0A183AYP4_9TREM</name>
<organism evidence="2">
    <name type="scientific">Echinostoma caproni</name>
    <dbReference type="NCBI Taxonomy" id="27848"/>
    <lineage>
        <taxon>Eukaryota</taxon>
        <taxon>Metazoa</taxon>
        <taxon>Spiralia</taxon>
        <taxon>Lophotrochozoa</taxon>
        <taxon>Platyhelminthes</taxon>
        <taxon>Trematoda</taxon>
        <taxon>Digenea</taxon>
        <taxon>Plagiorchiida</taxon>
        <taxon>Echinostomata</taxon>
        <taxon>Echinostomatoidea</taxon>
        <taxon>Echinostomatidae</taxon>
        <taxon>Echinostoma</taxon>
    </lineage>
</organism>
<feature type="compositionally biased region" description="Basic and acidic residues" evidence="1">
    <location>
        <begin position="33"/>
        <end position="42"/>
    </location>
</feature>
<feature type="compositionally biased region" description="Polar residues" evidence="1">
    <location>
        <begin position="62"/>
        <end position="72"/>
    </location>
</feature>
<accession>A0A183AYP4</accession>
<reference evidence="2" key="1">
    <citation type="submission" date="2016-06" db="UniProtKB">
        <authorList>
            <consortium name="WormBaseParasite"/>
        </authorList>
    </citation>
    <scope>IDENTIFICATION</scope>
</reference>